<dbReference type="GO" id="GO:0000160">
    <property type="term" value="P:phosphorelay signal transduction system"/>
    <property type="evidence" value="ECO:0007669"/>
    <property type="project" value="InterPro"/>
</dbReference>
<dbReference type="PANTHER" id="PTHR43214:SF17">
    <property type="entry name" value="TRANSCRIPTIONAL REGULATORY PROTEIN RCSB"/>
    <property type="match status" value="1"/>
</dbReference>
<organism evidence="6 7">
    <name type="scientific">Burkholderia ubonensis</name>
    <dbReference type="NCBI Taxonomy" id="101571"/>
    <lineage>
        <taxon>Bacteria</taxon>
        <taxon>Pseudomonadati</taxon>
        <taxon>Pseudomonadota</taxon>
        <taxon>Betaproteobacteria</taxon>
        <taxon>Burkholderiales</taxon>
        <taxon>Burkholderiaceae</taxon>
        <taxon>Burkholderia</taxon>
        <taxon>Burkholderia cepacia complex</taxon>
    </lineage>
</organism>
<dbReference type="SUPFAM" id="SSF52172">
    <property type="entry name" value="CheY-like"/>
    <property type="match status" value="1"/>
</dbReference>
<sequence length="220" mass="23695">MASLNIRVIVADNHPIILAGLSHVLNAGSSINVVGAYQNSAELLAALGEHPCDVIISDYIMPGGNYSDGISLFSYIRRRYPNVRLIALTVISNPTIVRNLMSQGISAVLSKSDGIAHIVAAIHASYARRVYLSPTIKAMVNGEGGTRADGDVALSRRETEVVRLFTSGLSISEIADRLKRSKQTISSQKSTAMRKLGLNRDIDLLQYALRAKLLVDAPSP</sequence>
<dbReference type="EMBL" id="LPBJ01000095">
    <property type="protein sequence ID" value="KVP89332.1"/>
    <property type="molecule type" value="Genomic_DNA"/>
</dbReference>
<dbReference type="GO" id="GO:0003677">
    <property type="term" value="F:DNA binding"/>
    <property type="evidence" value="ECO:0007669"/>
    <property type="project" value="UniProtKB-KW"/>
</dbReference>
<dbReference type="InterPro" id="IPR016032">
    <property type="entry name" value="Sig_transdc_resp-reg_C-effctor"/>
</dbReference>
<dbReference type="GO" id="GO:0006355">
    <property type="term" value="P:regulation of DNA-templated transcription"/>
    <property type="evidence" value="ECO:0007669"/>
    <property type="project" value="InterPro"/>
</dbReference>
<keyword evidence="7" id="KW-1185">Reference proteome</keyword>
<dbReference type="CDD" id="cd06170">
    <property type="entry name" value="LuxR_C_like"/>
    <property type="match status" value="1"/>
</dbReference>
<dbReference type="InterPro" id="IPR039420">
    <property type="entry name" value="WalR-like"/>
</dbReference>
<feature type="domain" description="Response regulatory" evidence="5">
    <location>
        <begin position="7"/>
        <end position="126"/>
    </location>
</feature>
<dbReference type="InterPro" id="IPR058245">
    <property type="entry name" value="NreC/VraR/RcsB-like_REC"/>
</dbReference>
<protein>
    <submittedName>
        <fullName evidence="6">LuxR family transcriptional regulator</fullName>
    </submittedName>
</protein>
<dbReference type="SMART" id="SM00448">
    <property type="entry name" value="REC"/>
    <property type="match status" value="1"/>
</dbReference>
<dbReference type="Pfam" id="PF00196">
    <property type="entry name" value="GerE"/>
    <property type="match status" value="1"/>
</dbReference>
<accession>A0AAW3MP68</accession>
<reference evidence="6 7" key="1">
    <citation type="submission" date="2015-11" db="EMBL/GenBank/DDBJ databases">
        <title>Expanding the genomic diversity of Burkholderia species for the development of highly accurate diagnostics.</title>
        <authorList>
            <person name="Sahl J."/>
            <person name="Keim P."/>
            <person name="Wagner D."/>
        </authorList>
    </citation>
    <scope>NUCLEOTIDE SEQUENCE [LARGE SCALE GENOMIC DNA]</scope>
    <source>
        <strain evidence="6 7">MSMB1808WGS</strain>
    </source>
</reference>
<dbReference type="Gene3D" id="3.40.50.2300">
    <property type="match status" value="1"/>
</dbReference>
<feature type="domain" description="HTH luxR-type" evidence="4">
    <location>
        <begin position="147"/>
        <end position="212"/>
    </location>
</feature>
<evidence type="ECO:0000256" key="2">
    <source>
        <dbReference type="ARBA" id="ARBA00023125"/>
    </source>
</evidence>
<dbReference type="AlphaFoldDB" id="A0AAW3MP68"/>
<keyword evidence="2" id="KW-0238">DNA-binding</keyword>
<evidence type="ECO:0000259" key="5">
    <source>
        <dbReference type="PROSITE" id="PS50110"/>
    </source>
</evidence>
<dbReference type="CDD" id="cd17535">
    <property type="entry name" value="REC_NarL-like"/>
    <property type="match status" value="1"/>
</dbReference>
<dbReference type="PROSITE" id="PS50043">
    <property type="entry name" value="HTH_LUXR_2"/>
    <property type="match status" value="1"/>
</dbReference>
<name>A0AAW3MP68_9BURK</name>
<dbReference type="SMART" id="SM00421">
    <property type="entry name" value="HTH_LUXR"/>
    <property type="match status" value="1"/>
</dbReference>
<dbReference type="RefSeq" id="WP_059807867.1">
    <property type="nucleotide sequence ID" value="NZ_LOYM01000124.1"/>
</dbReference>
<evidence type="ECO:0000313" key="6">
    <source>
        <dbReference type="EMBL" id="KVP89332.1"/>
    </source>
</evidence>
<feature type="modified residue" description="4-aspartylphosphate" evidence="3">
    <location>
        <position position="58"/>
    </location>
</feature>
<dbReference type="PROSITE" id="PS50110">
    <property type="entry name" value="RESPONSE_REGULATORY"/>
    <property type="match status" value="1"/>
</dbReference>
<dbReference type="Proteomes" id="UP000056453">
    <property type="component" value="Unassembled WGS sequence"/>
</dbReference>
<gene>
    <name evidence="6" type="ORF">WJ96_20250</name>
</gene>
<dbReference type="InterPro" id="IPR011006">
    <property type="entry name" value="CheY-like_superfamily"/>
</dbReference>
<dbReference type="InterPro" id="IPR000792">
    <property type="entry name" value="Tscrpt_reg_LuxR_C"/>
</dbReference>
<evidence type="ECO:0000259" key="4">
    <source>
        <dbReference type="PROSITE" id="PS50043"/>
    </source>
</evidence>
<dbReference type="Gene3D" id="1.10.10.10">
    <property type="entry name" value="Winged helix-like DNA-binding domain superfamily/Winged helix DNA-binding domain"/>
    <property type="match status" value="1"/>
</dbReference>
<dbReference type="PRINTS" id="PR00038">
    <property type="entry name" value="HTHLUXR"/>
</dbReference>
<dbReference type="Pfam" id="PF00072">
    <property type="entry name" value="Response_reg"/>
    <property type="match status" value="1"/>
</dbReference>
<dbReference type="InterPro" id="IPR036388">
    <property type="entry name" value="WH-like_DNA-bd_sf"/>
</dbReference>
<dbReference type="InterPro" id="IPR001789">
    <property type="entry name" value="Sig_transdc_resp-reg_receiver"/>
</dbReference>
<proteinExistence type="predicted"/>
<keyword evidence="1 3" id="KW-0597">Phosphoprotein</keyword>
<dbReference type="SUPFAM" id="SSF46894">
    <property type="entry name" value="C-terminal effector domain of the bipartite response regulators"/>
    <property type="match status" value="1"/>
</dbReference>
<evidence type="ECO:0000256" key="3">
    <source>
        <dbReference type="PROSITE-ProRule" id="PRU00169"/>
    </source>
</evidence>
<dbReference type="PANTHER" id="PTHR43214">
    <property type="entry name" value="TWO-COMPONENT RESPONSE REGULATOR"/>
    <property type="match status" value="1"/>
</dbReference>
<comment type="caution">
    <text evidence="6">The sequence shown here is derived from an EMBL/GenBank/DDBJ whole genome shotgun (WGS) entry which is preliminary data.</text>
</comment>
<evidence type="ECO:0000256" key="1">
    <source>
        <dbReference type="ARBA" id="ARBA00022553"/>
    </source>
</evidence>
<evidence type="ECO:0000313" key="7">
    <source>
        <dbReference type="Proteomes" id="UP000056453"/>
    </source>
</evidence>